<evidence type="ECO:0000313" key="1">
    <source>
        <dbReference type="EMBL" id="GAA4053353.1"/>
    </source>
</evidence>
<reference evidence="2" key="1">
    <citation type="journal article" date="2019" name="Int. J. Syst. Evol. Microbiol.">
        <title>The Global Catalogue of Microorganisms (GCM) 10K type strain sequencing project: providing services to taxonomists for standard genome sequencing and annotation.</title>
        <authorList>
            <consortium name="The Broad Institute Genomics Platform"/>
            <consortium name="The Broad Institute Genome Sequencing Center for Infectious Disease"/>
            <person name="Wu L."/>
            <person name="Ma J."/>
        </authorList>
    </citation>
    <scope>NUCLEOTIDE SEQUENCE [LARGE SCALE GENOMIC DNA]</scope>
    <source>
        <strain evidence="2">JCM 17068</strain>
    </source>
</reference>
<comment type="caution">
    <text evidence="1">The sequence shown here is derived from an EMBL/GenBank/DDBJ whole genome shotgun (WGS) entry which is preliminary data.</text>
</comment>
<sequence length="97" mass="11100">MNYKISNQTLYICDTYGNTGRRIADNVSFATYDDAQNIFLVTSINGKVETRDINGNQIRTITENAIEARFSGTDLIIRKTDGRTEVRDRMGNLKRYL</sequence>
<name>A0ABP7UUS1_9FLAO</name>
<dbReference type="EMBL" id="BAABCS010000018">
    <property type="protein sequence ID" value="GAA4053353.1"/>
    <property type="molecule type" value="Genomic_DNA"/>
</dbReference>
<dbReference type="Proteomes" id="UP001500426">
    <property type="component" value="Unassembled WGS sequence"/>
</dbReference>
<organism evidence="1 2">
    <name type="scientific">Flavobacterium chungnamense</name>
    <dbReference type="NCBI Taxonomy" id="706182"/>
    <lineage>
        <taxon>Bacteria</taxon>
        <taxon>Pseudomonadati</taxon>
        <taxon>Bacteroidota</taxon>
        <taxon>Flavobacteriia</taxon>
        <taxon>Flavobacteriales</taxon>
        <taxon>Flavobacteriaceae</taxon>
        <taxon>Flavobacterium</taxon>
    </lineage>
</organism>
<dbReference type="RefSeq" id="WP_345094077.1">
    <property type="nucleotide sequence ID" value="NZ_BAABCS010000018.1"/>
</dbReference>
<protein>
    <submittedName>
        <fullName evidence="1">Uncharacterized protein</fullName>
    </submittedName>
</protein>
<evidence type="ECO:0000313" key="2">
    <source>
        <dbReference type="Proteomes" id="UP001500426"/>
    </source>
</evidence>
<gene>
    <name evidence="1" type="ORF">GCM10022388_19680</name>
</gene>
<proteinExistence type="predicted"/>
<keyword evidence="2" id="KW-1185">Reference proteome</keyword>
<accession>A0ABP7UUS1</accession>